<name>A0A4B9HTI3_LISMN</name>
<gene>
    <name evidence="1" type="ORF">E3077_09425</name>
</gene>
<evidence type="ECO:0000313" key="1">
    <source>
        <dbReference type="EMBL" id="EAE6013725.1"/>
    </source>
</evidence>
<sequence>MSIEKYNQAKHVIEENDYLVEDFGGASDTIIEKAQVVLNVNFPEDYKTFLADYGALTFGSIEIYGVFKEDFEDSGIPDTVWSTMNERKLVDMPKHLTILLNTGMGELYCLNFAVLNSHNEPKVTSYYPGFPEKSQQNEVLYDSFGEFLLDMIKEEIE</sequence>
<dbReference type="SUPFAM" id="SSF160631">
    <property type="entry name" value="SMI1/KNR4-like"/>
    <property type="match status" value="1"/>
</dbReference>
<organism evidence="1 2">
    <name type="scientific">Listeria monocytogenes serotype 1/2b</name>
    <dbReference type="NCBI Taxonomy" id="2291966"/>
    <lineage>
        <taxon>Bacteria</taxon>
        <taxon>Bacillati</taxon>
        <taxon>Bacillota</taxon>
        <taxon>Bacilli</taxon>
        <taxon>Bacillales</taxon>
        <taxon>Listeriaceae</taxon>
        <taxon>Listeria</taxon>
    </lineage>
</organism>
<reference evidence="1 2" key="1">
    <citation type="submission" date="2019-03" db="EMBL/GenBank/DDBJ databases">
        <authorList>
            <consortium name="GenomeTrakr: Next Generation Sequencing Network for Food Pathogen Tracability"/>
        </authorList>
    </citation>
    <scope>NUCLEOTIDE SEQUENCE [LARGE SCALE GENOMIC DNA]</scope>
    <source>
        <strain evidence="1 2">LS1392</strain>
    </source>
</reference>
<proteinExistence type="predicted"/>
<dbReference type="EMBL" id="AAASZE010000003">
    <property type="protein sequence ID" value="EAE6013725.1"/>
    <property type="molecule type" value="Genomic_DNA"/>
</dbReference>
<dbReference type="SMART" id="SM00860">
    <property type="entry name" value="SMI1_KNR4"/>
    <property type="match status" value="1"/>
</dbReference>
<dbReference type="Pfam" id="PF14567">
    <property type="entry name" value="SUKH_5"/>
    <property type="match status" value="1"/>
</dbReference>
<dbReference type="Proteomes" id="UP000330099">
    <property type="component" value="Unassembled WGS sequence"/>
</dbReference>
<accession>A0A4B9HTI3</accession>
<dbReference type="Gene3D" id="3.40.1580.10">
    <property type="entry name" value="SMI1/KNR4-like"/>
    <property type="match status" value="1"/>
</dbReference>
<dbReference type="AlphaFoldDB" id="A0A4B9HTI3"/>
<dbReference type="InterPro" id="IPR037883">
    <property type="entry name" value="Knr4/Smi1-like_sf"/>
</dbReference>
<comment type="caution">
    <text evidence="1">The sequence shown here is derived from an EMBL/GenBank/DDBJ whole genome shotgun (WGS) entry which is preliminary data.</text>
</comment>
<dbReference type="InterPro" id="IPR018958">
    <property type="entry name" value="Knr4/Smi1-like_dom"/>
</dbReference>
<evidence type="ECO:0000313" key="2">
    <source>
        <dbReference type="Proteomes" id="UP000330099"/>
    </source>
</evidence>
<protein>
    <submittedName>
        <fullName evidence="1">SMI1/KNR4 family protein</fullName>
    </submittedName>
</protein>